<accession>A0A816N8W0</accession>
<organism evidence="1 2">
    <name type="scientific">Rotaria magnacalcarata</name>
    <dbReference type="NCBI Taxonomy" id="392030"/>
    <lineage>
        <taxon>Eukaryota</taxon>
        <taxon>Metazoa</taxon>
        <taxon>Spiralia</taxon>
        <taxon>Gnathifera</taxon>
        <taxon>Rotifera</taxon>
        <taxon>Eurotatoria</taxon>
        <taxon>Bdelloidea</taxon>
        <taxon>Philodinida</taxon>
        <taxon>Philodinidae</taxon>
        <taxon>Rotaria</taxon>
    </lineage>
</organism>
<name>A0A816N8W0_9BILA</name>
<proteinExistence type="predicted"/>
<dbReference type="EMBL" id="CAJNRF010001689">
    <property type="protein sequence ID" value="CAF2022387.1"/>
    <property type="molecule type" value="Genomic_DNA"/>
</dbReference>
<evidence type="ECO:0000313" key="1">
    <source>
        <dbReference type="EMBL" id="CAF2022387.1"/>
    </source>
</evidence>
<dbReference type="AlphaFoldDB" id="A0A816N8W0"/>
<sequence>MSSCETINIPNHIRNIIPSRIIIQYYQFCKETCPDTFKPLGKNHCSTFSLNDPSDKDWHQSCDHHHDDQCEQCSLLDSSFQLLVASTKHRTSNCSPDRIERLVHRMEYSFELIYDWKSHVLRTIRQDGARSEALDNLDSNSIMICKDWVMKFLVKEHCETQRQWFGL</sequence>
<gene>
    <name evidence="1" type="ORF">WKI299_LOCUS5868</name>
</gene>
<evidence type="ECO:0000313" key="2">
    <source>
        <dbReference type="Proteomes" id="UP000663856"/>
    </source>
</evidence>
<comment type="caution">
    <text evidence="1">The sequence shown here is derived from an EMBL/GenBank/DDBJ whole genome shotgun (WGS) entry which is preliminary data.</text>
</comment>
<dbReference type="Proteomes" id="UP000663856">
    <property type="component" value="Unassembled WGS sequence"/>
</dbReference>
<protein>
    <submittedName>
        <fullName evidence="1">Uncharacterized protein</fullName>
    </submittedName>
</protein>
<reference evidence="1" key="1">
    <citation type="submission" date="2021-02" db="EMBL/GenBank/DDBJ databases">
        <authorList>
            <person name="Nowell W R."/>
        </authorList>
    </citation>
    <scope>NUCLEOTIDE SEQUENCE</scope>
</reference>